<dbReference type="PANTHER" id="PTHR38478">
    <property type="entry name" value="PEPTIDASE M1A AND M12B"/>
    <property type="match status" value="1"/>
</dbReference>
<sequence length="799" mass="85698">MHRLLLALCCATGLLAATPILAASPAAPSTTSASKAAGSFAAVDADRANGRVRIDLATVPGEFLMVATLERAIGSNDIGLDRAQNVDPVLVEFRRAGKRALLVQKNMRFVARSADADEAAATRDAFAESVIWSGEIATDAAGRQWLDIGGLLASDLIGVADRLDATKQGKHALSAERSAVLAEDTRVFPDNVEFAALLTFTGDGQGAFARQAAADARRLTVKQRVGFVRLPDARYRPRAYHPGSGAYSHAFFDFAQPIDRNLEVRLQPRFRLEKLDPTAPRSRVKKPIVFYLDRGTPEPIRSALLEGANWWKAAFESAGFIDAFRAELAPEGLSMSDVRYNTITWTHRATRGWSYGGGLVDPRTGEIIKGYVNLGSQRVRQDLLIAEGLLAPHRPGADPALMDEAKRMALDRLKQLSAHEVGHALGFAHNFAASRTGEGSVLDYPHPMIALGADGQPRLASAYRTGTSDWDHFLVAHGYGDFPPDREVAELARLRADIAAKGYAYVSDPDARVGGDVHAEGVLWDIPGDPFDGLDHLLRVRKAALARFAEGALPPDRQAGDAERRLVPIYLLHRYQTEAAMRLLGGGEYRYGLIGDKPGGVRATDGTRQAKALAAASSLLSLDVLALPPSVLAVLAPPSNEYARSVEYIGTRMAPVFDPVQAAAVASALVAEQGFHPARLNRLAWQHGQEAAVPSPAQVFDALVARPWREAPAAGQGALLQSSRNWTMLDAALLALDGGGLHPGVAAQWRASLRAFADAHSGAKDADRQAAAAHVRRYLDDPASVKLRPLPTIPPGAPI</sequence>
<dbReference type="InterPro" id="IPR033413">
    <property type="entry name" value="DUF5117"/>
</dbReference>
<proteinExistence type="predicted"/>
<dbReference type="GO" id="GO:0008237">
    <property type="term" value="F:metallopeptidase activity"/>
    <property type="evidence" value="ECO:0007669"/>
    <property type="project" value="UniProtKB-KW"/>
</dbReference>
<evidence type="ECO:0000259" key="3">
    <source>
        <dbReference type="Pfam" id="PF17148"/>
    </source>
</evidence>
<comment type="caution">
    <text evidence="4">The sequence shown here is derived from an EMBL/GenBank/DDBJ whole genome shotgun (WGS) entry which is preliminary data.</text>
</comment>
<dbReference type="PANTHER" id="PTHR38478:SF1">
    <property type="entry name" value="ZINC DEPENDENT METALLOPROTEASE DOMAIN LIPOPROTEIN"/>
    <property type="match status" value="1"/>
</dbReference>
<dbReference type="RefSeq" id="WP_386823387.1">
    <property type="nucleotide sequence ID" value="NZ_JBHTIF010000001.1"/>
</dbReference>
<evidence type="ECO:0000256" key="1">
    <source>
        <dbReference type="SAM" id="SignalP"/>
    </source>
</evidence>
<dbReference type="Pfam" id="PF17148">
    <property type="entry name" value="DUF5117"/>
    <property type="match status" value="1"/>
</dbReference>
<reference evidence="5" key="1">
    <citation type="journal article" date="2019" name="Int. J. Syst. Evol. Microbiol.">
        <title>The Global Catalogue of Microorganisms (GCM) 10K type strain sequencing project: providing services to taxonomists for standard genome sequencing and annotation.</title>
        <authorList>
            <consortium name="The Broad Institute Genomics Platform"/>
            <consortium name="The Broad Institute Genome Sequencing Center for Infectious Disease"/>
            <person name="Wu L."/>
            <person name="Ma J."/>
        </authorList>
    </citation>
    <scope>NUCLEOTIDE SEQUENCE [LARGE SCALE GENOMIC DNA]</scope>
    <source>
        <strain evidence="5">CCUG 55585</strain>
    </source>
</reference>
<keyword evidence="4" id="KW-0378">Hydrolase</keyword>
<evidence type="ECO:0000313" key="4">
    <source>
        <dbReference type="EMBL" id="MFD0725806.1"/>
    </source>
</evidence>
<keyword evidence="4" id="KW-0645">Protease</keyword>
<accession>A0ABW2YCU8</accession>
<organism evidence="4 5">
    <name type="scientific">Lysobacter brunescens</name>
    <dbReference type="NCBI Taxonomy" id="262323"/>
    <lineage>
        <taxon>Bacteria</taxon>
        <taxon>Pseudomonadati</taxon>
        <taxon>Pseudomonadota</taxon>
        <taxon>Gammaproteobacteria</taxon>
        <taxon>Lysobacterales</taxon>
        <taxon>Lysobacteraceae</taxon>
        <taxon>Lysobacter</taxon>
    </lineage>
</organism>
<name>A0ABW2YCU8_9GAMM</name>
<dbReference type="CDD" id="cd04276">
    <property type="entry name" value="ZnMc_MMP_like_2"/>
    <property type="match status" value="1"/>
</dbReference>
<dbReference type="SUPFAM" id="SSF55486">
    <property type="entry name" value="Metalloproteases ('zincins'), catalytic domain"/>
    <property type="match status" value="1"/>
</dbReference>
<evidence type="ECO:0000259" key="2">
    <source>
        <dbReference type="Pfam" id="PF16313"/>
    </source>
</evidence>
<protein>
    <submittedName>
        <fullName evidence="4">Zinc-dependent metalloprotease</fullName>
    </submittedName>
</protein>
<keyword evidence="1" id="KW-0732">Signal</keyword>
<gene>
    <name evidence="4" type="ORF">ACFQ0E_09365</name>
</gene>
<feature type="domain" description="EcxA zinc-binding" evidence="2">
    <location>
        <begin position="403"/>
        <end position="712"/>
    </location>
</feature>
<keyword evidence="5" id="KW-1185">Reference proteome</keyword>
<feature type="chain" id="PRO_5047147527" evidence="1">
    <location>
        <begin position="23"/>
        <end position="799"/>
    </location>
</feature>
<feature type="domain" description="DUF5117" evidence="3">
    <location>
        <begin position="84"/>
        <end position="274"/>
    </location>
</feature>
<dbReference type="InterPro" id="IPR034032">
    <property type="entry name" value="Zn_MMP-like_bac"/>
</dbReference>
<dbReference type="Pfam" id="PF16313">
    <property type="entry name" value="DUF4953"/>
    <property type="match status" value="1"/>
</dbReference>
<feature type="signal peptide" evidence="1">
    <location>
        <begin position="1"/>
        <end position="22"/>
    </location>
</feature>
<dbReference type="EMBL" id="JBHTIF010000001">
    <property type="protein sequence ID" value="MFD0725806.1"/>
    <property type="molecule type" value="Genomic_DNA"/>
</dbReference>
<dbReference type="InterPro" id="IPR032534">
    <property type="entry name" value="EcxA_zinc-bd"/>
</dbReference>
<keyword evidence="4" id="KW-0482">Metalloprotease</keyword>
<evidence type="ECO:0000313" key="5">
    <source>
        <dbReference type="Proteomes" id="UP001597110"/>
    </source>
</evidence>
<dbReference type="Proteomes" id="UP001597110">
    <property type="component" value="Unassembled WGS sequence"/>
</dbReference>